<dbReference type="Gene3D" id="3.30.460.10">
    <property type="entry name" value="Beta Polymerase, domain 2"/>
    <property type="match status" value="1"/>
</dbReference>
<dbReference type="PANTHER" id="PTHR12271:SF123">
    <property type="entry name" value="PROTEIN HESO1"/>
    <property type="match status" value="1"/>
</dbReference>
<keyword evidence="3" id="KW-1185">Reference proteome</keyword>
<dbReference type="EMBL" id="LFYR01001640">
    <property type="protein sequence ID" value="KMZ60075.1"/>
    <property type="molecule type" value="Genomic_DNA"/>
</dbReference>
<dbReference type="STRING" id="29655.A0A0K9NVR0"/>
<protein>
    <recommendedName>
        <fullName evidence="1">Poly(A) RNA polymerase mitochondrial-like central palm domain-containing protein</fullName>
    </recommendedName>
</protein>
<dbReference type="GO" id="GO:0050265">
    <property type="term" value="F:RNA uridylyltransferase activity"/>
    <property type="evidence" value="ECO:0000318"/>
    <property type="project" value="GO_Central"/>
</dbReference>
<name>A0A0K9NVR0_ZOSMR</name>
<gene>
    <name evidence="2" type="ORF">ZOSMA_60G00140</name>
</gene>
<evidence type="ECO:0000313" key="2">
    <source>
        <dbReference type="EMBL" id="KMZ60075.1"/>
    </source>
</evidence>
<dbReference type="OrthoDB" id="2274644at2759"/>
<dbReference type="InterPro" id="IPR054708">
    <property type="entry name" value="MTPAP-like_central"/>
</dbReference>
<dbReference type="Gene3D" id="1.10.1410.10">
    <property type="match status" value="1"/>
</dbReference>
<reference evidence="3" key="1">
    <citation type="journal article" date="2016" name="Nature">
        <title>The genome of the seagrass Zostera marina reveals angiosperm adaptation to the sea.</title>
        <authorList>
            <person name="Olsen J.L."/>
            <person name="Rouze P."/>
            <person name="Verhelst B."/>
            <person name="Lin Y.-C."/>
            <person name="Bayer T."/>
            <person name="Collen J."/>
            <person name="Dattolo E."/>
            <person name="De Paoli E."/>
            <person name="Dittami S."/>
            <person name="Maumus F."/>
            <person name="Michel G."/>
            <person name="Kersting A."/>
            <person name="Lauritano C."/>
            <person name="Lohaus R."/>
            <person name="Toepel M."/>
            <person name="Tonon T."/>
            <person name="Vanneste K."/>
            <person name="Amirebrahimi M."/>
            <person name="Brakel J."/>
            <person name="Bostroem C."/>
            <person name="Chovatia M."/>
            <person name="Grimwood J."/>
            <person name="Jenkins J.W."/>
            <person name="Jueterbock A."/>
            <person name="Mraz A."/>
            <person name="Stam W.T."/>
            <person name="Tice H."/>
            <person name="Bornberg-Bauer E."/>
            <person name="Green P.J."/>
            <person name="Pearson G.A."/>
            <person name="Procaccini G."/>
            <person name="Duarte C.M."/>
            <person name="Schmutz J."/>
            <person name="Reusch T.B.H."/>
            <person name="Van de Peer Y."/>
        </authorList>
    </citation>
    <scope>NUCLEOTIDE SEQUENCE [LARGE SCALE GENOMIC DNA]</scope>
    <source>
        <strain evidence="3">cv. Finnish</strain>
    </source>
</reference>
<dbReference type="GO" id="GO:0031123">
    <property type="term" value="P:RNA 3'-end processing"/>
    <property type="evidence" value="ECO:0000318"/>
    <property type="project" value="GO_Central"/>
</dbReference>
<evidence type="ECO:0000259" key="1">
    <source>
        <dbReference type="Pfam" id="PF22600"/>
    </source>
</evidence>
<sequence length="265" mass="30272">MNRPHAIAAAADNQVLESTLLYILSCINPVAEDRLRRQRTLDDLALLIRNVPTFKDTTIRPFGSFVSGIYSKWGDLDISLDLPTNSNAADSNTKKLKLRALRKLMHVVKNRSFGIHVEFIPSARVPILKFKSRRYNIECDISVDNHVGLSKSTFLLWITQKDKRIHDLVLLIKEWAKAHKINDPKSRTLNSYSLCLLVIFHLQTCEPAILPPLREIFGFTNLCDVIGIERTSQRYMHAYMASIASYRSSNRSSLSKLLISFFEKV</sequence>
<dbReference type="SUPFAM" id="SSF81301">
    <property type="entry name" value="Nucleotidyltransferase"/>
    <property type="match status" value="1"/>
</dbReference>
<proteinExistence type="predicted"/>
<feature type="domain" description="Poly(A) RNA polymerase mitochondrial-like central palm" evidence="1">
    <location>
        <begin position="24"/>
        <end position="156"/>
    </location>
</feature>
<evidence type="ECO:0000313" key="3">
    <source>
        <dbReference type="Proteomes" id="UP000036987"/>
    </source>
</evidence>
<dbReference type="AlphaFoldDB" id="A0A0K9NVR0"/>
<dbReference type="Proteomes" id="UP000036987">
    <property type="component" value="Unassembled WGS sequence"/>
</dbReference>
<dbReference type="Pfam" id="PF22600">
    <property type="entry name" value="MTPAP-like_central"/>
    <property type="match status" value="1"/>
</dbReference>
<dbReference type="CDD" id="cd05402">
    <property type="entry name" value="NT_PAP_TUTase"/>
    <property type="match status" value="1"/>
</dbReference>
<dbReference type="InterPro" id="IPR043519">
    <property type="entry name" value="NT_sf"/>
</dbReference>
<accession>A0A0K9NVR0</accession>
<comment type="caution">
    <text evidence="2">The sequence shown here is derived from an EMBL/GenBank/DDBJ whole genome shotgun (WGS) entry which is preliminary data.</text>
</comment>
<dbReference type="OMA" id="AYMASIA"/>
<dbReference type="SUPFAM" id="SSF81631">
    <property type="entry name" value="PAP/OAS1 substrate-binding domain"/>
    <property type="match status" value="1"/>
</dbReference>
<dbReference type="PANTHER" id="PTHR12271">
    <property type="entry name" value="POLY A POLYMERASE CID PAP -RELATED"/>
    <property type="match status" value="1"/>
</dbReference>
<organism evidence="2 3">
    <name type="scientific">Zostera marina</name>
    <name type="common">Eelgrass</name>
    <dbReference type="NCBI Taxonomy" id="29655"/>
    <lineage>
        <taxon>Eukaryota</taxon>
        <taxon>Viridiplantae</taxon>
        <taxon>Streptophyta</taxon>
        <taxon>Embryophyta</taxon>
        <taxon>Tracheophyta</taxon>
        <taxon>Spermatophyta</taxon>
        <taxon>Magnoliopsida</taxon>
        <taxon>Liliopsida</taxon>
        <taxon>Zosteraceae</taxon>
        <taxon>Zostera</taxon>
    </lineage>
</organism>